<reference evidence="2" key="1">
    <citation type="submission" date="2021-02" db="EMBL/GenBank/DDBJ databases">
        <authorList>
            <person name="Nowell W R."/>
        </authorList>
    </citation>
    <scope>NUCLEOTIDE SEQUENCE</scope>
</reference>
<dbReference type="EMBL" id="CAJOAZ010001901">
    <property type="protein sequence ID" value="CAF3870982.1"/>
    <property type="molecule type" value="Genomic_DNA"/>
</dbReference>
<comment type="caution">
    <text evidence="2">The sequence shown here is derived from an EMBL/GenBank/DDBJ whole genome shotgun (WGS) entry which is preliminary data.</text>
</comment>
<dbReference type="Proteomes" id="UP000663844">
    <property type="component" value="Unassembled WGS sequence"/>
</dbReference>
<accession>A0A819FL96</accession>
<evidence type="ECO:0000313" key="1">
    <source>
        <dbReference type="EMBL" id="CAF1388325.1"/>
    </source>
</evidence>
<gene>
    <name evidence="1" type="ORF">JYZ213_LOCUS37058</name>
    <name evidence="2" type="ORF">OXD698_LOCUS22351</name>
</gene>
<protein>
    <submittedName>
        <fullName evidence="2">Uncharacterized protein</fullName>
    </submittedName>
</protein>
<dbReference type="Proteomes" id="UP000663845">
    <property type="component" value="Unassembled WGS sequence"/>
</dbReference>
<sequence length="92" mass="10598">MASDDGGVPLGLQDPNNIPSELLRKARNRLQNYNYQQQFGPYRVPSAYYDVYHIHRYTELNVMDVIIKHFEGCEKITLDSESVNQPSKLALI</sequence>
<dbReference type="AlphaFoldDB" id="A0A819FL96"/>
<name>A0A819FL96_9BILA</name>
<proteinExistence type="predicted"/>
<evidence type="ECO:0000313" key="2">
    <source>
        <dbReference type="EMBL" id="CAF3870982.1"/>
    </source>
</evidence>
<organism evidence="2 3">
    <name type="scientific">Adineta steineri</name>
    <dbReference type="NCBI Taxonomy" id="433720"/>
    <lineage>
        <taxon>Eukaryota</taxon>
        <taxon>Metazoa</taxon>
        <taxon>Spiralia</taxon>
        <taxon>Gnathifera</taxon>
        <taxon>Rotifera</taxon>
        <taxon>Eurotatoria</taxon>
        <taxon>Bdelloidea</taxon>
        <taxon>Adinetida</taxon>
        <taxon>Adinetidae</taxon>
        <taxon>Adineta</taxon>
    </lineage>
</organism>
<dbReference type="EMBL" id="CAJNOG010000956">
    <property type="protein sequence ID" value="CAF1388325.1"/>
    <property type="molecule type" value="Genomic_DNA"/>
</dbReference>
<evidence type="ECO:0000313" key="3">
    <source>
        <dbReference type="Proteomes" id="UP000663844"/>
    </source>
</evidence>